<evidence type="ECO:0000256" key="6">
    <source>
        <dbReference type="ARBA" id="ARBA00023136"/>
    </source>
</evidence>
<feature type="domain" description="POTRA" evidence="9">
    <location>
        <begin position="336"/>
        <end position="420"/>
    </location>
</feature>
<evidence type="ECO:0000256" key="7">
    <source>
        <dbReference type="ARBA" id="ARBA00023237"/>
    </source>
</evidence>
<accession>A0ABS9V437</accession>
<dbReference type="Gene3D" id="2.40.160.50">
    <property type="entry name" value="membrane protein fhac: a member of the omp85/tpsb transporter family"/>
    <property type="match status" value="1"/>
</dbReference>
<evidence type="ECO:0000256" key="3">
    <source>
        <dbReference type="ARBA" id="ARBA00022692"/>
    </source>
</evidence>
<keyword evidence="11" id="KW-1185">Reference proteome</keyword>
<evidence type="ECO:0000256" key="4">
    <source>
        <dbReference type="ARBA" id="ARBA00022729"/>
    </source>
</evidence>
<dbReference type="InterPro" id="IPR000184">
    <property type="entry name" value="Bac_surfAg_D15"/>
</dbReference>
<dbReference type="InterPro" id="IPR023707">
    <property type="entry name" value="OM_assembly_BamA"/>
</dbReference>
<feature type="domain" description="POTRA" evidence="9">
    <location>
        <begin position="47"/>
        <end position="121"/>
    </location>
</feature>
<evidence type="ECO:0000256" key="2">
    <source>
        <dbReference type="ARBA" id="ARBA00022452"/>
    </source>
</evidence>
<evidence type="ECO:0000256" key="1">
    <source>
        <dbReference type="ARBA" id="ARBA00004370"/>
    </source>
</evidence>
<dbReference type="PROSITE" id="PS51779">
    <property type="entry name" value="POTRA"/>
    <property type="match status" value="3"/>
</dbReference>
<proteinExistence type="predicted"/>
<evidence type="ECO:0000256" key="5">
    <source>
        <dbReference type="ARBA" id="ARBA00022737"/>
    </source>
</evidence>
<dbReference type="Pfam" id="PF07244">
    <property type="entry name" value="POTRA"/>
    <property type="match status" value="3"/>
</dbReference>
<evidence type="ECO:0000259" key="9">
    <source>
        <dbReference type="PROSITE" id="PS51779"/>
    </source>
</evidence>
<keyword evidence="3" id="KW-0812">Transmembrane</keyword>
<dbReference type="PANTHER" id="PTHR12815">
    <property type="entry name" value="SORTING AND ASSEMBLY MACHINERY SAMM50 PROTEIN FAMILY MEMBER"/>
    <property type="match status" value="1"/>
</dbReference>
<evidence type="ECO:0000256" key="8">
    <source>
        <dbReference type="SAM" id="SignalP"/>
    </source>
</evidence>
<dbReference type="Proteomes" id="UP001165489">
    <property type="component" value="Unassembled WGS sequence"/>
</dbReference>
<dbReference type="InterPro" id="IPR039910">
    <property type="entry name" value="D15-like"/>
</dbReference>
<protein>
    <submittedName>
        <fullName evidence="10">BamA/TamA family outer membrane protein</fullName>
    </submittedName>
</protein>
<reference evidence="10" key="1">
    <citation type="submission" date="2022-03" db="EMBL/GenBank/DDBJ databases">
        <title>De novo assembled genomes of Belliella spp. (Cyclobacteriaceae) strains.</title>
        <authorList>
            <person name="Szabo A."/>
            <person name="Korponai K."/>
            <person name="Felfoldi T."/>
        </authorList>
    </citation>
    <scope>NUCLEOTIDE SEQUENCE</scope>
    <source>
        <strain evidence="10">DSM 111904</strain>
    </source>
</reference>
<dbReference type="RefSeq" id="WP_241349099.1">
    <property type="nucleotide sequence ID" value="NZ_JAKZGP010000045.1"/>
</dbReference>
<evidence type="ECO:0000313" key="10">
    <source>
        <dbReference type="EMBL" id="MCH7410738.1"/>
    </source>
</evidence>
<feature type="domain" description="POTRA" evidence="9">
    <location>
        <begin position="423"/>
        <end position="498"/>
    </location>
</feature>
<keyword evidence="5" id="KW-0677">Repeat</keyword>
<dbReference type="Gene3D" id="3.10.20.310">
    <property type="entry name" value="membrane protein fhac"/>
    <property type="match status" value="5"/>
</dbReference>
<dbReference type="EMBL" id="JAKZGP010000045">
    <property type="protein sequence ID" value="MCH7410738.1"/>
    <property type="molecule type" value="Genomic_DNA"/>
</dbReference>
<dbReference type="InterPro" id="IPR034746">
    <property type="entry name" value="POTRA"/>
</dbReference>
<feature type="chain" id="PRO_5045130234" evidence="8">
    <location>
        <begin position="20"/>
        <end position="909"/>
    </location>
</feature>
<dbReference type="PIRSF" id="PIRSF006076">
    <property type="entry name" value="OM_assembly_OMP85"/>
    <property type="match status" value="1"/>
</dbReference>
<comment type="subcellular location">
    <subcellularLocation>
        <location evidence="1">Membrane</location>
    </subcellularLocation>
</comment>
<keyword evidence="4 8" id="KW-0732">Signal</keyword>
<name>A0ABS9V437_9BACT</name>
<comment type="caution">
    <text evidence="10">The sequence shown here is derived from an EMBL/GenBank/DDBJ whole genome shotgun (WGS) entry which is preliminary data.</text>
</comment>
<organism evidence="10 11">
    <name type="scientific">Belliella filtrata</name>
    <dbReference type="NCBI Taxonomy" id="2923435"/>
    <lineage>
        <taxon>Bacteria</taxon>
        <taxon>Pseudomonadati</taxon>
        <taxon>Bacteroidota</taxon>
        <taxon>Cytophagia</taxon>
        <taxon>Cytophagales</taxon>
        <taxon>Cyclobacteriaceae</taxon>
        <taxon>Belliella</taxon>
    </lineage>
</organism>
<evidence type="ECO:0000313" key="11">
    <source>
        <dbReference type="Proteomes" id="UP001165489"/>
    </source>
</evidence>
<keyword evidence="6" id="KW-0472">Membrane</keyword>
<keyword evidence="2" id="KW-1134">Transmembrane beta strand</keyword>
<feature type="signal peptide" evidence="8">
    <location>
        <begin position="1"/>
        <end position="19"/>
    </location>
</feature>
<keyword evidence="7" id="KW-0998">Cell outer membrane</keyword>
<dbReference type="Pfam" id="PF01103">
    <property type="entry name" value="Omp85"/>
    <property type="match status" value="1"/>
</dbReference>
<gene>
    <name evidence="10" type="ORF">MM239_15125</name>
</gene>
<dbReference type="PANTHER" id="PTHR12815:SF47">
    <property type="entry name" value="TRANSLOCATION AND ASSEMBLY MODULE SUBUNIT TAMA"/>
    <property type="match status" value="1"/>
</dbReference>
<dbReference type="InterPro" id="IPR010827">
    <property type="entry name" value="BamA/TamA_POTRA"/>
</dbReference>
<sequence>MKKYLFILAFLLLAGSMQAQIRLGQSRYTSSKPVDILELDYSKPKKYRIAEIKAVGLATLDEIAIISLSGLRVDDEITVPGDAISNALKKLWGQGIIGDVKILVTKIEDDDIYLLLDLTERPRFSRVEFSGVNKTQESDLKDKVKIRGRVVRDDVLNTSQRNIRQYFVDKGFLNTEVKVTQERDTTLPNSVKLRFDVDTKTKVKINEVLVDGNEEISDRKIKGKLKGTKEHPRMHFVREVFSRATNTTPESAKEAIAYRNPVTDEEVKTYINKNFKLNFFNASKYVAKDFKDDKKKVIDFYNTRGFRDAEILSDTLYKYSDNTVNVGLKIEEGQKYYYRNISFVGNYIHPDSLLIAKLGIEKGDVYNKEKLDKRLNYDPQKGDDISSIYQDNGYLFFNIDPVETNVQNDSIDIELRIVEGPQVTVNSVTIEGNERTSDHVVMREIRILPGQKFNRSLLVRTIRELSQLGYFDPENIEPDMRPNFEDATVDIIFKLEERPNDQVELSGGWGGFFGFVGTVGLVFNNFSIKNIRHFDKWRPLPVGDGQKLSLRVQANGRSFQNYSVSLTEPWFGGKKPNALSFSFNHSVQRQMNFGAFSPAQMMNSGGSFKITGATLGLAKRVTWPDDYFMISNSLQYQVYDFDRFGRNFGLSYETGRSNSLTFNTTISRNNVDNPIYPRMGSNISLATSFTPPYSSLNKNIDRESPDQERFKWLEYHKWMFDATFYSPVFGSNKWVLSARTHMGFLGSYGNRIGMIPLERFVLGGDGMTFNNFALGQEIVGLRGYENQVLTPGAADRFNPDSNVPYGGIVYNKHVMELRFLVSPNPSATIFLLGFAEAGNNWGSYAEYNPFTLYKSAGIGARIFMPAFGLLGIDWGYGFDALGEEFITNPNQRGVRSGPQFHFTIGQQFR</sequence>